<feature type="domain" description="Peptidase C-terminal archaeal/bacterial" evidence="2">
    <location>
        <begin position="169"/>
        <end position="236"/>
    </location>
</feature>
<protein>
    <recommendedName>
        <fullName evidence="2">Peptidase C-terminal archaeal/bacterial domain-containing protein</fullName>
    </recommendedName>
</protein>
<dbReference type="RefSeq" id="WP_162672343.1">
    <property type="nucleotide sequence ID" value="NZ_LR593886.1"/>
</dbReference>
<keyword evidence="1" id="KW-0732">Signal</keyword>
<evidence type="ECO:0000313" key="3">
    <source>
        <dbReference type="EMBL" id="VTS01059.1"/>
    </source>
</evidence>
<dbReference type="EMBL" id="LR593886">
    <property type="protein sequence ID" value="VTS01059.1"/>
    <property type="molecule type" value="Genomic_DNA"/>
</dbReference>
<dbReference type="Gene3D" id="2.60.120.380">
    <property type="match status" value="1"/>
</dbReference>
<evidence type="ECO:0000313" key="4">
    <source>
        <dbReference type="Proteomes" id="UP000464178"/>
    </source>
</evidence>
<accession>A0A6P2DI85</accession>
<dbReference type="AlphaFoldDB" id="A0A6P2DI85"/>
<gene>
    <name evidence="3" type="ORF">SOIL9_79760</name>
</gene>
<feature type="signal peptide" evidence="1">
    <location>
        <begin position="1"/>
        <end position="20"/>
    </location>
</feature>
<name>A0A6P2DI85_9BACT</name>
<feature type="chain" id="PRO_5026741059" description="Peptidase C-terminal archaeal/bacterial domain-containing protein" evidence="1">
    <location>
        <begin position="21"/>
        <end position="258"/>
    </location>
</feature>
<evidence type="ECO:0000259" key="2">
    <source>
        <dbReference type="Pfam" id="PF04151"/>
    </source>
</evidence>
<evidence type="ECO:0000256" key="1">
    <source>
        <dbReference type="SAM" id="SignalP"/>
    </source>
</evidence>
<organism evidence="3 4">
    <name type="scientific">Gemmata massiliana</name>
    <dbReference type="NCBI Taxonomy" id="1210884"/>
    <lineage>
        <taxon>Bacteria</taxon>
        <taxon>Pseudomonadati</taxon>
        <taxon>Planctomycetota</taxon>
        <taxon>Planctomycetia</taxon>
        <taxon>Gemmatales</taxon>
        <taxon>Gemmataceae</taxon>
        <taxon>Gemmata</taxon>
    </lineage>
</organism>
<proteinExistence type="predicted"/>
<dbReference type="Pfam" id="PF04151">
    <property type="entry name" value="PPC"/>
    <property type="match status" value="1"/>
</dbReference>
<sequence>MYRVLCLVIISLAVGSLASSQDKKQPDAKKEPAPKVFYAIPLVAKPGEKQKLVLRGKNLAAVKEVKVAGAEGAKVKVLGAKAAGVPNNYPGERVGDSEVELELDLPKDAKPGAVKLTAVNGGGDSNAYTLLVRDDLPAVAEKEDNGGFGTAQAIPAPCAVEGTIKGEKDVDVFKFEGKKGTKVRIEVQAARFGSPVDGFLTLYDADRKVIDSADDVNGSSDPILTVTLPRDGTCFVALIDAHDLGGANFSYRLVVKAE</sequence>
<keyword evidence="4" id="KW-1185">Reference proteome</keyword>
<reference evidence="3 4" key="1">
    <citation type="submission" date="2019-05" db="EMBL/GenBank/DDBJ databases">
        <authorList>
            <consortium name="Science for Life Laboratories"/>
        </authorList>
    </citation>
    <scope>NUCLEOTIDE SEQUENCE [LARGE SCALE GENOMIC DNA]</scope>
    <source>
        <strain evidence="3">Soil9</strain>
    </source>
</reference>
<dbReference type="Proteomes" id="UP000464178">
    <property type="component" value="Chromosome"/>
</dbReference>
<dbReference type="InterPro" id="IPR007280">
    <property type="entry name" value="Peptidase_C_arc/bac"/>
</dbReference>
<dbReference type="KEGG" id="gms:SOIL9_79760"/>